<name>A0A562QFQ3_9PSED</name>
<evidence type="ECO:0000256" key="1">
    <source>
        <dbReference type="SAM" id="MobiDB-lite"/>
    </source>
</evidence>
<dbReference type="NCBIfam" id="NF041410">
    <property type="entry name" value="XopAW"/>
    <property type="match status" value="1"/>
</dbReference>
<dbReference type="Proteomes" id="UP000316905">
    <property type="component" value="Unassembled WGS sequence"/>
</dbReference>
<keyword evidence="4" id="KW-1185">Reference proteome</keyword>
<dbReference type="InterPro" id="IPR018247">
    <property type="entry name" value="EF_Hand_1_Ca_BS"/>
</dbReference>
<dbReference type="PROSITE" id="PS50222">
    <property type="entry name" value="EF_HAND_2"/>
    <property type="match status" value="2"/>
</dbReference>
<sequence length="223" mass="23940">MINGIGSSYSSYYSSSGRNRSTDSATIEATGNEENPLKKRLKALDSDGNGSINKAELTAVATEADCQEEETADTIDVDQLLGLLDQDSDGSLTESELVNAFTLLSPSSTYASYDTADDLIFNLDSDGSDTLSSSELEALSELSGTTLLSALDSDEMDRSELSETLQAAMMPVEPKRPPVKATQQTDTASAAYVQVVQTFLRQYQTVADYKPEATKRSKINVSV</sequence>
<feature type="domain" description="EF-hand" evidence="2">
    <location>
        <begin position="32"/>
        <end position="67"/>
    </location>
</feature>
<organism evidence="3 4">
    <name type="scientific">Pseudomonas duriflava</name>
    <dbReference type="NCBI Taxonomy" id="459528"/>
    <lineage>
        <taxon>Bacteria</taxon>
        <taxon>Pseudomonadati</taxon>
        <taxon>Pseudomonadota</taxon>
        <taxon>Gammaproteobacteria</taxon>
        <taxon>Pseudomonadales</taxon>
        <taxon>Pseudomonadaceae</taxon>
        <taxon>Pseudomonas</taxon>
    </lineage>
</organism>
<dbReference type="AlphaFoldDB" id="A0A562QFQ3"/>
<proteinExistence type="predicted"/>
<dbReference type="SUPFAM" id="SSF47473">
    <property type="entry name" value="EF-hand"/>
    <property type="match status" value="1"/>
</dbReference>
<dbReference type="InterPro" id="IPR011992">
    <property type="entry name" value="EF-hand-dom_pair"/>
</dbReference>
<evidence type="ECO:0000313" key="3">
    <source>
        <dbReference type="EMBL" id="TWI55000.1"/>
    </source>
</evidence>
<protein>
    <submittedName>
        <fullName evidence="3">EF hand domain-containing protein</fullName>
    </submittedName>
</protein>
<dbReference type="RefSeq" id="WP_145140988.1">
    <property type="nucleotide sequence ID" value="NZ_VLKY01000005.1"/>
</dbReference>
<feature type="region of interest" description="Disordered" evidence="1">
    <location>
        <begin position="1"/>
        <end position="51"/>
    </location>
</feature>
<reference evidence="3 4" key="1">
    <citation type="journal article" date="2015" name="Stand. Genomic Sci.">
        <title>Genomic Encyclopedia of Bacterial and Archaeal Type Strains, Phase III: the genomes of soil and plant-associated and newly described type strains.</title>
        <authorList>
            <person name="Whitman W.B."/>
            <person name="Woyke T."/>
            <person name="Klenk H.P."/>
            <person name="Zhou Y."/>
            <person name="Lilburn T.G."/>
            <person name="Beck B.J."/>
            <person name="De Vos P."/>
            <person name="Vandamme P."/>
            <person name="Eisen J.A."/>
            <person name="Garrity G."/>
            <person name="Hugenholtz P."/>
            <person name="Kyrpides N.C."/>
        </authorList>
    </citation>
    <scope>NUCLEOTIDE SEQUENCE [LARGE SCALE GENOMIC DNA]</scope>
    <source>
        <strain evidence="3 4">CGMCC 1.6858</strain>
    </source>
</reference>
<dbReference type="GO" id="GO:0005509">
    <property type="term" value="F:calcium ion binding"/>
    <property type="evidence" value="ECO:0007669"/>
    <property type="project" value="InterPro"/>
</dbReference>
<comment type="caution">
    <text evidence="3">The sequence shown here is derived from an EMBL/GenBank/DDBJ whole genome shotgun (WGS) entry which is preliminary data.</text>
</comment>
<evidence type="ECO:0000259" key="2">
    <source>
        <dbReference type="PROSITE" id="PS50222"/>
    </source>
</evidence>
<feature type="compositionally biased region" description="Polar residues" evidence="1">
    <location>
        <begin position="17"/>
        <end position="33"/>
    </location>
</feature>
<accession>A0A562QFQ3</accession>
<feature type="domain" description="EF-hand" evidence="2">
    <location>
        <begin position="72"/>
        <end position="107"/>
    </location>
</feature>
<dbReference type="EMBL" id="VLKY01000005">
    <property type="protein sequence ID" value="TWI55000.1"/>
    <property type="molecule type" value="Genomic_DNA"/>
</dbReference>
<dbReference type="InterPro" id="IPR002048">
    <property type="entry name" value="EF_hand_dom"/>
</dbReference>
<feature type="compositionally biased region" description="Low complexity" evidence="1">
    <location>
        <begin position="7"/>
        <end position="16"/>
    </location>
</feature>
<dbReference type="SMART" id="SM00054">
    <property type="entry name" value="EFh"/>
    <property type="match status" value="3"/>
</dbReference>
<gene>
    <name evidence="3" type="ORF">IQ22_01911</name>
</gene>
<dbReference type="PROSITE" id="PS00018">
    <property type="entry name" value="EF_HAND_1"/>
    <property type="match status" value="3"/>
</dbReference>
<evidence type="ECO:0000313" key="4">
    <source>
        <dbReference type="Proteomes" id="UP000316905"/>
    </source>
</evidence>
<dbReference type="Gene3D" id="1.10.238.10">
    <property type="entry name" value="EF-hand"/>
    <property type="match status" value="1"/>
</dbReference>
<dbReference type="Pfam" id="PF13499">
    <property type="entry name" value="EF-hand_7"/>
    <property type="match status" value="1"/>
</dbReference>